<dbReference type="Proteomes" id="UP000750334">
    <property type="component" value="Unassembled WGS sequence"/>
</dbReference>
<name>A0A9P6WEM6_MAUEX</name>
<feature type="region of interest" description="Disordered" evidence="1">
    <location>
        <begin position="96"/>
        <end position="131"/>
    </location>
</feature>
<organism evidence="2 3">
    <name type="scientific">Maudiozyma exigua</name>
    <name type="common">Yeast</name>
    <name type="synonym">Kazachstania exigua</name>
    <dbReference type="NCBI Taxonomy" id="34358"/>
    <lineage>
        <taxon>Eukaryota</taxon>
        <taxon>Fungi</taxon>
        <taxon>Dikarya</taxon>
        <taxon>Ascomycota</taxon>
        <taxon>Saccharomycotina</taxon>
        <taxon>Saccharomycetes</taxon>
        <taxon>Saccharomycetales</taxon>
        <taxon>Saccharomycetaceae</taxon>
        <taxon>Maudiozyma</taxon>
    </lineage>
</organism>
<sequence length="437" mass="49236">MDIRSPLGSAKSPDPSDSVILTPFKERALEEQRLRDRLILSLTPGLKRQHEVRASVEPLNNDIFEIRSYLQDLSSALASRGAKNLTSQLLQSHSDVDDIDNVEGQTNNETESDEIQDRSFNSRANTFNNADESILGKEIEQLKNARANTSPVKRHIDTDEGGVQDEGSMDIIDSPTREEQVKINDTEQGMSEEALPMTLSQQILSKIPRQRVGTKIRKLEPVSINGVTNPAKEHTAIKSQNDITSDHVKNPFVNDSPQYEQPIPTTFDIDMEPNFPADTDDMGPDLPIENSDYNLIASPESRIRQRDEGQNVVVSPPLQPTSYYGSDELINFQQKIKPLGIKKLQDIFQNFMRSNDIKIRDKTWKTIQDASSTIVQKMANDLDNGSGLLIPKRTKIIELLQKYQVIPLDATDSEIFAICSPYLTVEEMNELEIDWFS</sequence>
<evidence type="ECO:0000313" key="2">
    <source>
        <dbReference type="EMBL" id="KAG0672323.1"/>
    </source>
</evidence>
<reference evidence="2 3" key="1">
    <citation type="submission" date="2020-11" db="EMBL/GenBank/DDBJ databases">
        <title>Kefir isolates.</title>
        <authorList>
            <person name="Marcisauskas S."/>
            <person name="Kim Y."/>
            <person name="Blasche S."/>
        </authorList>
    </citation>
    <scope>NUCLEOTIDE SEQUENCE [LARGE SCALE GENOMIC DNA]</scope>
    <source>
        <strain evidence="2 3">OG2</strain>
    </source>
</reference>
<dbReference type="OrthoDB" id="4063473at2759"/>
<gene>
    <name evidence="2" type="ORF">C6P45_003007</name>
</gene>
<proteinExistence type="predicted"/>
<comment type="caution">
    <text evidence="2">The sequence shown here is derived from an EMBL/GenBank/DDBJ whole genome shotgun (WGS) entry which is preliminary data.</text>
</comment>
<dbReference type="AlphaFoldDB" id="A0A9P6WEM6"/>
<keyword evidence="3" id="KW-1185">Reference proteome</keyword>
<feature type="region of interest" description="Disordered" evidence="1">
    <location>
        <begin position="146"/>
        <end position="170"/>
    </location>
</feature>
<feature type="compositionally biased region" description="Polar residues" evidence="1">
    <location>
        <begin position="118"/>
        <end position="131"/>
    </location>
</feature>
<evidence type="ECO:0000256" key="1">
    <source>
        <dbReference type="SAM" id="MobiDB-lite"/>
    </source>
</evidence>
<evidence type="ECO:0000313" key="3">
    <source>
        <dbReference type="Proteomes" id="UP000750334"/>
    </source>
</evidence>
<protein>
    <submittedName>
        <fullName evidence="2">Uncharacterized protein</fullName>
    </submittedName>
</protein>
<dbReference type="EMBL" id="PUHR01000003">
    <property type="protein sequence ID" value="KAG0672323.1"/>
    <property type="molecule type" value="Genomic_DNA"/>
</dbReference>
<accession>A0A9P6WEM6</accession>